<reference evidence="2" key="1">
    <citation type="submission" date="2022-07" db="EMBL/GenBank/DDBJ databases">
        <title>Phylogenomic reconstructions and comparative analyses of Kickxellomycotina fungi.</title>
        <authorList>
            <person name="Reynolds N.K."/>
            <person name="Stajich J.E."/>
            <person name="Barry K."/>
            <person name="Grigoriev I.V."/>
            <person name="Crous P."/>
            <person name="Smith M.E."/>
        </authorList>
    </citation>
    <scope>NUCLEOTIDE SEQUENCE</scope>
    <source>
        <strain evidence="2">BCRC 34381</strain>
    </source>
</reference>
<comment type="caution">
    <text evidence="2">The sequence shown here is derived from an EMBL/GenBank/DDBJ whole genome shotgun (WGS) entry which is preliminary data.</text>
</comment>
<dbReference type="EMBL" id="JANBOI010000256">
    <property type="protein sequence ID" value="KAJ1732121.1"/>
    <property type="molecule type" value="Genomic_DNA"/>
</dbReference>
<dbReference type="AlphaFoldDB" id="A0A9W7YEZ3"/>
<sequence length="98" mass="10558">MAPAVMINHLVTATPADNTAHAAEPMFPSAKHLLPYGDLSEDGMPESFLQLVLKHSGSTGGHTRRQSSPEDPEDPDYELWSMDSSSTESDSSGYHTAD</sequence>
<feature type="region of interest" description="Disordered" evidence="1">
    <location>
        <begin position="48"/>
        <end position="98"/>
    </location>
</feature>
<evidence type="ECO:0000313" key="2">
    <source>
        <dbReference type="EMBL" id="KAJ1732121.1"/>
    </source>
</evidence>
<gene>
    <name evidence="2" type="ORF">LPJ61_002198</name>
</gene>
<name>A0A9W7YEZ3_9FUNG</name>
<dbReference type="Proteomes" id="UP001143981">
    <property type="component" value="Unassembled WGS sequence"/>
</dbReference>
<keyword evidence="3" id="KW-1185">Reference proteome</keyword>
<protein>
    <submittedName>
        <fullName evidence="2">Uncharacterized protein</fullName>
    </submittedName>
</protein>
<feature type="non-terminal residue" evidence="2">
    <location>
        <position position="98"/>
    </location>
</feature>
<feature type="compositionally biased region" description="Low complexity" evidence="1">
    <location>
        <begin position="81"/>
        <end position="92"/>
    </location>
</feature>
<accession>A0A9W7YEZ3</accession>
<organism evidence="2 3">
    <name type="scientific">Coemansia biformis</name>
    <dbReference type="NCBI Taxonomy" id="1286918"/>
    <lineage>
        <taxon>Eukaryota</taxon>
        <taxon>Fungi</taxon>
        <taxon>Fungi incertae sedis</taxon>
        <taxon>Zoopagomycota</taxon>
        <taxon>Kickxellomycotina</taxon>
        <taxon>Kickxellomycetes</taxon>
        <taxon>Kickxellales</taxon>
        <taxon>Kickxellaceae</taxon>
        <taxon>Coemansia</taxon>
    </lineage>
</organism>
<evidence type="ECO:0000256" key="1">
    <source>
        <dbReference type="SAM" id="MobiDB-lite"/>
    </source>
</evidence>
<evidence type="ECO:0000313" key="3">
    <source>
        <dbReference type="Proteomes" id="UP001143981"/>
    </source>
</evidence>
<proteinExistence type="predicted"/>